<evidence type="ECO:0000313" key="1">
    <source>
        <dbReference type="EMBL" id="KAK2569524.1"/>
    </source>
</evidence>
<keyword evidence="2" id="KW-1185">Reference proteome</keyword>
<name>A0AAD9VCQ7_ACRCE</name>
<dbReference type="Proteomes" id="UP001249851">
    <property type="component" value="Unassembled WGS sequence"/>
</dbReference>
<organism evidence="1 2">
    <name type="scientific">Acropora cervicornis</name>
    <name type="common">Staghorn coral</name>
    <dbReference type="NCBI Taxonomy" id="6130"/>
    <lineage>
        <taxon>Eukaryota</taxon>
        <taxon>Metazoa</taxon>
        <taxon>Cnidaria</taxon>
        <taxon>Anthozoa</taxon>
        <taxon>Hexacorallia</taxon>
        <taxon>Scleractinia</taxon>
        <taxon>Astrocoeniina</taxon>
        <taxon>Acroporidae</taxon>
        <taxon>Acropora</taxon>
    </lineage>
</organism>
<comment type="caution">
    <text evidence="1">The sequence shown here is derived from an EMBL/GenBank/DDBJ whole genome shotgun (WGS) entry which is preliminary data.</text>
</comment>
<accession>A0AAD9VCQ7</accession>
<sequence length="86" mass="10206">MELRNHCMVQDPPLFFKATMSGLDVTIMVPHWDLQQLSEKISRMSDIQLFLESSDKLCKGIPKWYKIRHFFSKQLCQATLDFDVLW</sequence>
<dbReference type="EMBL" id="JARQWQ010000009">
    <property type="protein sequence ID" value="KAK2569524.1"/>
    <property type="molecule type" value="Genomic_DNA"/>
</dbReference>
<gene>
    <name evidence="1" type="ORF">P5673_005342</name>
</gene>
<evidence type="ECO:0000313" key="2">
    <source>
        <dbReference type="Proteomes" id="UP001249851"/>
    </source>
</evidence>
<proteinExistence type="predicted"/>
<dbReference type="AlphaFoldDB" id="A0AAD9VCQ7"/>
<reference evidence="1" key="1">
    <citation type="journal article" date="2023" name="G3 (Bethesda)">
        <title>Whole genome assembly and annotation of the endangered Caribbean coral Acropora cervicornis.</title>
        <authorList>
            <person name="Selwyn J.D."/>
            <person name="Vollmer S.V."/>
        </authorList>
    </citation>
    <scope>NUCLEOTIDE SEQUENCE</scope>
    <source>
        <strain evidence="1">K2</strain>
    </source>
</reference>
<protein>
    <submittedName>
        <fullName evidence="1">Uncharacterized protein</fullName>
    </submittedName>
</protein>
<reference evidence="1" key="2">
    <citation type="journal article" date="2023" name="Science">
        <title>Genomic signatures of disease resistance in endangered staghorn corals.</title>
        <authorList>
            <person name="Vollmer S.V."/>
            <person name="Selwyn J.D."/>
            <person name="Despard B.A."/>
            <person name="Roesel C.L."/>
        </authorList>
    </citation>
    <scope>NUCLEOTIDE SEQUENCE</scope>
    <source>
        <strain evidence="1">K2</strain>
    </source>
</reference>